<dbReference type="SUPFAM" id="SSF51197">
    <property type="entry name" value="Clavaminate synthase-like"/>
    <property type="match status" value="1"/>
</dbReference>
<proteinExistence type="predicted"/>
<dbReference type="AlphaFoldDB" id="A0A0E3ZYZ9"/>
<organism evidence="2 3">
    <name type="scientific">Spirosoma radiotolerans</name>
    <dbReference type="NCBI Taxonomy" id="1379870"/>
    <lineage>
        <taxon>Bacteria</taxon>
        <taxon>Pseudomonadati</taxon>
        <taxon>Bacteroidota</taxon>
        <taxon>Cytophagia</taxon>
        <taxon>Cytophagales</taxon>
        <taxon>Cytophagaceae</taxon>
        <taxon>Spirosoma</taxon>
    </lineage>
</organism>
<reference evidence="2 3" key="1">
    <citation type="journal article" date="2014" name="Curr. Microbiol.">
        <title>Spirosoma radiotolerans sp. nov., a gamma-radiation-resistant bacterium isolated from gamma ray-irradiated soil.</title>
        <authorList>
            <person name="Lee J.J."/>
            <person name="Srinivasan S."/>
            <person name="Lim S."/>
            <person name="Joe M."/>
            <person name="Im S."/>
            <person name="Bae S.I."/>
            <person name="Park K.R."/>
            <person name="Han J.H."/>
            <person name="Park S.H."/>
            <person name="Joo B.M."/>
            <person name="Park S.J."/>
            <person name="Kim M.K."/>
        </authorList>
    </citation>
    <scope>NUCLEOTIDE SEQUENCE [LARGE SCALE GENOMIC DNA]</scope>
    <source>
        <strain evidence="2 3">DG5A</strain>
    </source>
</reference>
<keyword evidence="2" id="KW-0560">Oxidoreductase</keyword>
<gene>
    <name evidence="2" type="ORF">SD10_22980</name>
</gene>
<dbReference type="Gene3D" id="2.60.120.620">
    <property type="entry name" value="q2cbj1_9rhob like domain"/>
    <property type="match status" value="1"/>
</dbReference>
<dbReference type="PANTHER" id="PTHR20883">
    <property type="entry name" value="PHYTANOYL-COA DIOXYGENASE DOMAIN CONTAINING 1"/>
    <property type="match status" value="1"/>
</dbReference>
<dbReference type="HOGENOM" id="CLU_077923_0_0_10"/>
<dbReference type="Proteomes" id="UP000033054">
    <property type="component" value="Chromosome"/>
</dbReference>
<keyword evidence="3" id="KW-1185">Reference proteome</keyword>
<dbReference type="STRING" id="1379870.SD10_22980"/>
<sequence length="344" mass="39340">MTSILTKLKTVAKQVLRPEQKAKYITEFAYDSLPWIDKSDADIDAFVKQFPAAKELPYDLGEKLLFWRENGYVILGQAIPTEWLDQLWREIEELIEHHEKYQTQVRIDLPEYQANPVQPVKDVPKSVLNGPFLKFNDFHDNSVIGKKIMLHKNIVTFLEAVFGDKVIAMQSLLFKYGSQQPTHQDFAYVVSEIPSHLAAAWIALEDVHIDSGPLSYYPGSHKIKKFDFGNGIFFNGKSTLNPNDFAKYLDAACQRAGLKKKTLLIKKGEVLIWHAALAHGGEEIRNPAQTRKSYVCHYSSEKAYKHHRQSPTTEPVRRTMNGADVFVNPTMPDQEDIFDQGKMM</sequence>
<keyword evidence="2" id="KW-0223">Dioxygenase</keyword>
<accession>A0A0E3ZYZ9</accession>
<dbReference type="GO" id="GO:0005506">
    <property type="term" value="F:iron ion binding"/>
    <property type="evidence" value="ECO:0007669"/>
    <property type="project" value="UniProtKB-ARBA"/>
</dbReference>
<dbReference type="OrthoDB" id="9814777at2"/>
<dbReference type="PANTHER" id="PTHR20883:SF48">
    <property type="entry name" value="ECTOINE DIOXYGENASE"/>
    <property type="match status" value="1"/>
</dbReference>
<dbReference type="GO" id="GO:0016706">
    <property type="term" value="F:2-oxoglutarate-dependent dioxygenase activity"/>
    <property type="evidence" value="ECO:0007669"/>
    <property type="project" value="UniProtKB-ARBA"/>
</dbReference>
<evidence type="ECO:0000313" key="2">
    <source>
        <dbReference type="EMBL" id="AKD57325.1"/>
    </source>
</evidence>
<comment type="cofactor">
    <cofactor evidence="1">
        <name>Fe(2+)</name>
        <dbReference type="ChEBI" id="CHEBI:29033"/>
    </cofactor>
</comment>
<evidence type="ECO:0000256" key="1">
    <source>
        <dbReference type="ARBA" id="ARBA00001954"/>
    </source>
</evidence>
<dbReference type="InterPro" id="IPR008775">
    <property type="entry name" value="Phytyl_CoA_dOase-like"/>
</dbReference>
<dbReference type="Pfam" id="PF05721">
    <property type="entry name" value="PhyH"/>
    <property type="match status" value="1"/>
</dbReference>
<dbReference type="KEGG" id="srd:SD10_22980"/>
<dbReference type="PATRIC" id="fig|1379870.5.peg.4974"/>
<dbReference type="RefSeq" id="WP_046577068.1">
    <property type="nucleotide sequence ID" value="NZ_CP010429.1"/>
</dbReference>
<protein>
    <submittedName>
        <fullName evidence="2">Phytanoyl-CoA dioxygenase</fullName>
    </submittedName>
</protein>
<evidence type="ECO:0000313" key="3">
    <source>
        <dbReference type="Proteomes" id="UP000033054"/>
    </source>
</evidence>
<name>A0A0E3ZYZ9_9BACT</name>
<dbReference type="EMBL" id="CP010429">
    <property type="protein sequence ID" value="AKD57325.1"/>
    <property type="molecule type" value="Genomic_DNA"/>
</dbReference>